<evidence type="ECO:0000313" key="2">
    <source>
        <dbReference type="EMBL" id="WRL63193.1"/>
    </source>
</evidence>
<organism evidence="2 3">
    <name type="scientific">Blastococcus brunescens</name>
    <dbReference type="NCBI Taxonomy" id="1564165"/>
    <lineage>
        <taxon>Bacteria</taxon>
        <taxon>Bacillati</taxon>
        <taxon>Actinomycetota</taxon>
        <taxon>Actinomycetes</taxon>
        <taxon>Geodermatophilales</taxon>
        <taxon>Geodermatophilaceae</taxon>
        <taxon>Blastococcus</taxon>
    </lineage>
</organism>
<gene>
    <name evidence="2" type="ORF">U6N30_25940</name>
</gene>
<keyword evidence="3" id="KW-1185">Reference proteome</keyword>
<evidence type="ECO:0000313" key="3">
    <source>
        <dbReference type="Proteomes" id="UP001324287"/>
    </source>
</evidence>
<protein>
    <submittedName>
        <fullName evidence="2">Uncharacterized protein</fullName>
    </submittedName>
</protein>
<feature type="region of interest" description="Disordered" evidence="1">
    <location>
        <begin position="1"/>
        <end position="23"/>
    </location>
</feature>
<accession>A0ABZ1AXA2</accession>
<name>A0ABZ1AXA2_9ACTN</name>
<reference evidence="2 3" key="1">
    <citation type="submission" date="2023-12" db="EMBL/GenBank/DDBJ databases">
        <title>Blastococcus brunescens sp. nov., an actonobacterium isolated from sandstone collected in sahara desert.</title>
        <authorList>
            <person name="Gtari M."/>
            <person name="Ghodhbane F."/>
        </authorList>
    </citation>
    <scope>NUCLEOTIDE SEQUENCE [LARGE SCALE GENOMIC DNA]</scope>
    <source>
        <strain evidence="2 3">BMG 8361</strain>
    </source>
</reference>
<dbReference type="Proteomes" id="UP001324287">
    <property type="component" value="Chromosome"/>
</dbReference>
<proteinExistence type="predicted"/>
<evidence type="ECO:0000256" key="1">
    <source>
        <dbReference type="SAM" id="MobiDB-lite"/>
    </source>
</evidence>
<sequence length="64" mass="6366">MLDDRQAQAGASGAGGPGLVDPVEALEDPLPVLAGIPTPLSVTAISANPDRARAATAMRFAPSL</sequence>
<dbReference type="EMBL" id="CP141261">
    <property type="protein sequence ID" value="WRL63193.1"/>
    <property type="molecule type" value="Genomic_DNA"/>
</dbReference>